<evidence type="ECO:0000256" key="5">
    <source>
        <dbReference type="SAM" id="MobiDB-lite"/>
    </source>
</evidence>
<evidence type="ECO:0000256" key="4">
    <source>
        <dbReference type="ARBA" id="ARBA00023136"/>
    </source>
</evidence>
<keyword evidence="3 6" id="KW-1133">Transmembrane helix</keyword>
<keyword evidence="2 6" id="KW-0812">Transmembrane</keyword>
<feature type="transmembrane region" description="Helical" evidence="6">
    <location>
        <begin position="287"/>
        <end position="308"/>
    </location>
</feature>
<feature type="transmembrane region" description="Helical" evidence="6">
    <location>
        <begin position="123"/>
        <end position="144"/>
    </location>
</feature>
<feature type="region of interest" description="Disordered" evidence="5">
    <location>
        <begin position="410"/>
        <end position="485"/>
    </location>
</feature>
<evidence type="ECO:0000256" key="1">
    <source>
        <dbReference type="ARBA" id="ARBA00004141"/>
    </source>
</evidence>
<dbReference type="Proteomes" id="UP000620124">
    <property type="component" value="Unassembled WGS sequence"/>
</dbReference>
<feature type="transmembrane region" description="Helical" evidence="6">
    <location>
        <begin position="219"/>
        <end position="241"/>
    </location>
</feature>
<keyword evidence="8" id="KW-1185">Reference proteome</keyword>
<dbReference type="InterPro" id="IPR008521">
    <property type="entry name" value="Mg_trans_NIPA"/>
</dbReference>
<dbReference type="OrthoDB" id="6428174at2759"/>
<dbReference type="SUPFAM" id="SSF103481">
    <property type="entry name" value="Multidrug resistance efflux transporter EmrE"/>
    <property type="match status" value="1"/>
</dbReference>
<comment type="subcellular location">
    <subcellularLocation>
        <location evidence="1">Membrane</location>
        <topology evidence="1">Multi-pass membrane protein</topology>
    </subcellularLocation>
</comment>
<feature type="compositionally biased region" description="Acidic residues" evidence="5">
    <location>
        <begin position="419"/>
        <end position="428"/>
    </location>
</feature>
<gene>
    <name evidence="7" type="ORF">MVEN_01377700</name>
</gene>
<feature type="transmembrane region" description="Helical" evidence="6">
    <location>
        <begin position="320"/>
        <end position="338"/>
    </location>
</feature>
<sequence length="485" mass="51930">MQAELRQARKIAVAVTVPSNRVFPSTCFDDFFPFPLLRPGHSAALTIFMVDDKYIGLALAVSSSAAIGTSTVITKKGLTAAADGTSASENLSYLRNPVWWAGMSTLILGEVANFAAYTFAPPVLVTPLGALSVLIGAVLASFLLNERLGHLGRVGCALCLIGSVIIVLHAPDDKQIETIGDFLGYALKPGFLLYCLTVCIASVVLAYAAVPRHGRTNPVVYISIASIVGSVSVMFVKGFGVAVKLTFAGKNQFVYPSTYVFGLISVGCIVIQLNYYNKALDTFSVNIVNPMYYVGFCSATIVASLILFEGFNTTDATNTVSLLCGFIVTFLGVHILNLSMLEESAQALEEAQGAVLLEGRLSIDGWHGIRRDSLTMGLPSPRGHGRRSSLYRAQSSTLFNAFVDPAGGESVGLDRLREEDENWDEDADERTSLRTPVDGGRRVGMARSPIQGHTPTRSLGHTPTRSLHSPNPPALGDIRISPRPV</sequence>
<dbReference type="Pfam" id="PF05653">
    <property type="entry name" value="Mg_trans_NIPA"/>
    <property type="match status" value="1"/>
</dbReference>
<feature type="transmembrane region" description="Helical" evidence="6">
    <location>
        <begin position="151"/>
        <end position="171"/>
    </location>
</feature>
<accession>A0A8H6XXL2</accession>
<feature type="compositionally biased region" description="Polar residues" evidence="5">
    <location>
        <begin position="451"/>
        <end position="469"/>
    </location>
</feature>
<dbReference type="PANTHER" id="PTHR12570:SF85">
    <property type="entry name" value="DUF803 DOMAIN MEMBRANE PROTEIN (AFU_ORTHOLOGUE AFUA_1G15880)"/>
    <property type="match status" value="1"/>
</dbReference>
<dbReference type="GO" id="GO:0015095">
    <property type="term" value="F:magnesium ion transmembrane transporter activity"/>
    <property type="evidence" value="ECO:0007669"/>
    <property type="project" value="InterPro"/>
</dbReference>
<protein>
    <recommendedName>
        <fullName evidence="9">DUF803-domain-containing protein</fullName>
    </recommendedName>
</protein>
<evidence type="ECO:0000256" key="6">
    <source>
        <dbReference type="SAM" id="Phobius"/>
    </source>
</evidence>
<name>A0A8H6XXL2_9AGAR</name>
<evidence type="ECO:0000256" key="3">
    <source>
        <dbReference type="ARBA" id="ARBA00022989"/>
    </source>
</evidence>
<evidence type="ECO:0000256" key="2">
    <source>
        <dbReference type="ARBA" id="ARBA00022692"/>
    </source>
</evidence>
<dbReference type="GO" id="GO:0016020">
    <property type="term" value="C:membrane"/>
    <property type="evidence" value="ECO:0007669"/>
    <property type="project" value="UniProtKB-SubCell"/>
</dbReference>
<evidence type="ECO:0000313" key="8">
    <source>
        <dbReference type="Proteomes" id="UP000620124"/>
    </source>
</evidence>
<proteinExistence type="predicted"/>
<organism evidence="7 8">
    <name type="scientific">Mycena venus</name>
    <dbReference type="NCBI Taxonomy" id="2733690"/>
    <lineage>
        <taxon>Eukaryota</taxon>
        <taxon>Fungi</taxon>
        <taxon>Dikarya</taxon>
        <taxon>Basidiomycota</taxon>
        <taxon>Agaricomycotina</taxon>
        <taxon>Agaricomycetes</taxon>
        <taxon>Agaricomycetidae</taxon>
        <taxon>Agaricales</taxon>
        <taxon>Marasmiineae</taxon>
        <taxon>Mycenaceae</taxon>
        <taxon>Mycena</taxon>
    </lineage>
</organism>
<feature type="transmembrane region" description="Helical" evidence="6">
    <location>
        <begin position="191"/>
        <end position="210"/>
    </location>
</feature>
<dbReference type="EMBL" id="JACAZI010000011">
    <property type="protein sequence ID" value="KAF7348599.1"/>
    <property type="molecule type" value="Genomic_DNA"/>
</dbReference>
<reference evidence="7" key="1">
    <citation type="submission" date="2020-05" db="EMBL/GenBank/DDBJ databases">
        <title>Mycena genomes resolve the evolution of fungal bioluminescence.</title>
        <authorList>
            <person name="Tsai I.J."/>
        </authorList>
    </citation>
    <scope>NUCLEOTIDE SEQUENCE</scope>
    <source>
        <strain evidence="7">CCC161011</strain>
    </source>
</reference>
<dbReference type="AlphaFoldDB" id="A0A8H6XXL2"/>
<evidence type="ECO:0000313" key="7">
    <source>
        <dbReference type="EMBL" id="KAF7348599.1"/>
    </source>
</evidence>
<keyword evidence="4 6" id="KW-0472">Membrane</keyword>
<evidence type="ECO:0008006" key="9">
    <source>
        <dbReference type="Google" id="ProtNLM"/>
    </source>
</evidence>
<comment type="caution">
    <text evidence="7">The sequence shown here is derived from an EMBL/GenBank/DDBJ whole genome shotgun (WGS) entry which is preliminary data.</text>
</comment>
<feature type="transmembrane region" description="Helical" evidence="6">
    <location>
        <begin position="253"/>
        <end position="275"/>
    </location>
</feature>
<dbReference type="InterPro" id="IPR037185">
    <property type="entry name" value="EmrE-like"/>
</dbReference>
<dbReference type="PANTHER" id="PTHR12570">
    <property type="match status" value="1"/>
</dbReference>